<dbReference type="InterPro" id="IPR052020">
    <property type="entry name" value="Cyclic_di-GMP/3'3'-cGAMP_PDE"/>
</dbReference>
<keyword evidence="1" id="KW-0472">Membrane</keyword>
<evidence type="ECO:0000259" key="2">
    <source>
        <dbReference type="Pfam" id="PF01966"/>
    </source>
</evidence>
<dbReference type="SUPFAM" id="SSF109604">
    <property type="entry name" value="HD-domain/PDEase-like"/>
    <property type="match status" value="1"/>
</dbReference>
<reference evidence="3 4" key="1">
    <citation type="submission" date="2016-03" db="EMBL/GenBank/DDBJ databases">
        <title>Shallow-sea hydrothermal system.</title>
        <authorList>
            <person name="Tang K."/>
        </authorList>
    </citation>
    <scope>NUCLEOTIDE SEQUENCE [LARGE SCALE GENOMIC DNA]</scope>
    <source>
        <strain evidence="3 4">JLT9</strain>
    </source>
</reference>
<keyword evidence="3" id="KW-0449">Lipoprotein</keyword>
<organism evidence="3 4">
    <name type="scientific">Serinicoccus hydrothermalis</name>
    <dbReference type="NCBI Taxonomy" id="1758689"/>
    <lineage>
        <taxon>Bacteria</taxon>
        <taxon>Bacillati</taxon>
        <taxon>Actinomycetota</taxon>
        <taxon>Actinomycetes</taxon>
        <taxon>Micrococcales</taxon>
        <taxon>Ornithinimicrobiaceae</taxon>
        <taxon>Serinicoccus</taxon>
    </lineage>
</organism>
<dbReference type="Gene3D" id="1.10.3210.10">
    <property type="entry name" value="Hypothetical protein af1432"/>
    <property type="match status" value="1"/>
</dbReference>
<dbReference type="AlphaFoldDB" id="A0A1B1NGB4"/>
<dbReference type="CDD" id="cd00077">
    <property type="entry name" value="HDc"/>
    <property type="match status" value="1"/>
</dbReference>
<feature type="transmembrane region" description="Helical" evidence="1">
    <location>
        <begin position="124"/>
        <end position="144"/>
    </location>
</feature>
<accession>A0A1B1NGB4</accession>
<feature type="transmembrane region" description="Helical" evidence="1">
    <location>
        <begin position="60"/>
        <end position="78"/>
    </location>
</feature>
<gene>
    <name evidence="3" type="ORF">SGUI_3047</name>
</gene>
<protein>
    <submittedName>
        <fullName evidence="3">Putative lipoprotein</fullName>
    </submittedName>
</protein>
<proteinExistence type="predicted"/>
<dbReference type="STRING" id="1758689.SGUI_3047"/>
<dbReference type="EMBL" id="CP014989">
    <property type="protein sequence ID" value="ANS80443.1"/>
    <property type="molecule type" value="Genomic_DNA"/>
</dbReference>
<feature type="transmembrane region" description="Helical" evidence="1">
    <location>
        <begin position="87"/>
        <end position="104"/>
    </location>
</feature>
<dbReference type="Pfam" id="PF01966">
    <property type="entry name" value="HD"/>
    <property type="match status" value="1"/>
</dbReference>
<keyword evidence="4" id="KW-1185">Reference proteome</keyword>
<evidence type="ECO:0000313" key="4">
    <source>
        <dbReference type="Proteomes" id="UP000092482"/>
    </source>
</evidence>
<dbReference type="InterPro" id="IPR003607">
    <property type="entry name" value="HD/PDEase_dom"/>
</dbReference>
<sequence>MPLTWPLALVGFVALVLSEAWRQASPVPVRESPLTQACAMALAMSTAWPVAGGLGDLRGLFGPLLLAAGAVLLVALWYRRVRAVPQGLLRLATSVVVAGLLVRVPGPNGTTLLERIEHPEGDTALFALTLLAAAVLAAAAPIVARGVQAALRRHAWPWATLLAELGRQAPVSLAAASTAVVMSLALTELGAASLVLFQVPLLVLQPAVARQRRIRQAQRQTVFALARLPEEAGFAAAGHGARVAALAVPIARDLGVEPSDLADVEAAALLHDIGQVGLDRPVPDGATVEVSGRDQRQIAATGSSILARTAELSRLSTLVADVGLAQHRAVERGDVSLTSRVVRVASAYDDLTGRATRLAGAAGPVHALERILRTTPHEYDPVVVAALIRQLERRGALSAAQAATLRD</sequence>
<dbReference type="Proteomes" id="UP000092482">
    <property type="component" value="Chromosome"/>
</dbReference>
<dbReference type="InterPro" id="IPR006674">
    <property type="entry name" value="HD_domain"/>
</dbReference>
<dbReference type="PANTHER" id="PTHR45228">
    <property type="entry name" value="CYCLIC DI-GMP PHOSPHODIESTERASE TM_0186-RELATED"/>
    <property type="match status" value="1"/>
</dbReference>
<keyword evidence="1" id="KW-0812">Transmembrane</keyword>
<dbReference type="RefSeq" id="WP_157621876.1">
    <property type="nucleotide sequence ID" value="NZ_CP014989.1"/>
</dbReference>
<evidence type="ECO:0000313" key="3">
    <source>
        <dbReference type="EMBL" id="ANS80443.1"/>
    </source>
</evidence>
<evidence type="ECO:0000256" key="1">
    <source>
        <dbReference type="SAM" id="Phobius"/>
    </source>
</evidence>
<feature type="domain" description="HD" evidence="2">
    <location>
        <begin position="239"/>
        <end position="346"/>
    </location>
</feature>
<dbReference type="PATRIC" id="fig|1758689.4.peg.3177"/>
<keyword evidence="1" id="KW-1133">Transmembrane helix</keyword>
<dbReference type="OrthoDB" id="40937at2"/>
<dbReference type="KEGG" id="serj:SGUI_3047"/>
<dbReference type="PANTHER" id="PTHR45228:SF4">
    <property type="entry name" value="LIPOPROTEIN"/>
    <property type="match status" value="1"/>
</dbReference>
<name>A0A1B1NGB4_9MICO</name>